<organism evidence="4 6">
    <name type="scientific">Bursaphelenchus xylophilus</name>
    <name type="common">Pinewood nematode worm</name>
    <name type="synonym">Aphelenchoides xylophilus</name>
    <dbReference type="NCBI Taxonomy" id="6326"/>
    <lineage>
        <taxon>Eukaryota</taxon>
        <taxon>Metazoa</taxon>
        <taxon>Ecdysozoa</taxon>
        <taxon>Nematoda</taxon>
        <taxon>Chromadorea</taxon>
        <taxon>Rhabditida</taxon>
        <taxon>Tylenchina</taxon>
        <taxon>Tylenchomorpha</taxon>
        <taxon>Aphelenchoidea</taxon>
        <taxon>Aphelenchoididae</taxon>
        <taxon>Bursaphelenchus</taxon>
    </lineage>
</organism>
<evidence type="ECO:0000256" key="1">
    <source>
        <dbReference type="SAM" id="MobiDB-lite"/>
    </source>
</evidence>
<dbReference type="Proteomes" id="UP000095284">
    <property type="component" value="Unplaced"/>
</dbReference>
<feature type="compositionally biased region" description="Basic and acidic residues" evidence="1">
    <location>
        <begin position="143"/>
        <end position="155"/>
    </location>
</feature>
<sequence>MRRKAGRKKDAIPRATPTPPPKATPNPNAPCEWSGRKCTVHSLIAGQFVVARVPRRKSGRLFSEWTLGSPSPPVPGFKSAIAMSVHGAKEKEMDGEVECDSQREGNCSVRTKKKKTKKLQDADTRDEARDECTVRVELRVRRNERVHGASEHEEPNALGKGNKSTVHARRVMNGQCR</sequence>
<dbReference type="EMBL" id="CAJFDI010000001">
    <property type="protein sequence ID" value="CAD5208742.1"/>
    <property type="molecule type" value="Genomic_DNA"/>
</dbReference>
<reference evidence="6" key="1">
    <citation type="submission" date="2016-11" db="UniProtKB">
        <authorList>
            <consortium name="WormBaseParasite"/>
        </authorList>
    </citation>
    <scope>IDENTIFICATION</scope>
</reference>
<dbReference type="Proteomes" id="UP000659654">
    <property type="component" value="Unassembled WGS sequence"/>
</dbReference>
<dbReference type="AlphaFoldDB" id="A0A1I7RLQ0"/>
<feature type="compositionally biased region" description="Pro residues" evidence="1">
    <location>
        <begin position="16"/>
        <end position="28"/>
    </location>
</feature>
<feature type="region of interest" description="Disordered" evidence="1">
    <location>
        <begin position="1"/>
        <end position="30"/>
    </location>
</feature>
<proteinExistence type="predicted"/>
<evidence type="ECO:0000313" key="4">
    <source>
        <dbReference type="Proteomes" id="UP000095284"/>
    </source>
</evidence>
<evidence type="ECO:0000313" key="3">
    <source>
        <dbReference type="EMBL" id="CAG9082716.1"/>
    </source>
</evidence>
<dbReference type="WBParaSite" id="BXY_0163500.1">
    <property type="protein sequence ID" value="BXY_0163500.1"/>
    <property type="gene ID" value="BXY_0163500"/>
</dbReference>
<dbReference type="EMBL" id="CAJFCV020000001">
    <property type="protein sequence ID" value="CAG9082716.1"/>
    <property type="molecule type" value="Genomic_DNA"/>
</dbReference>
<feature type="region of interest" description="Disordered" evidence="1">
    <location>
        <begin position="143"/>
        <end position="177"/>
    </location>
</feature>
<protein>
    <submittedName>
        <fullName evidence="2">(pine wood nematode) hypothetical protein</fullName>
    </submittedName>
</protein>
<dbReference type="Proteomes" id="UP000582659">
    <property type="component" value="Unassembled WGS sequence"/>
</dbReference>
<keyword evidence="5" id="KW-1185">Reference proteome</keyword>
<evidence type="ECO:0000313" key="6">
    <source>
        <dbReference type="WBParaSite" id="BXY_0163500.1"/>
    </source>
</evidence>
<accession>A0A1I7RLQ0</accession>
<gene>
    <name evidence="2" type="ORF">BXYJ_LOCUS978</name>
</gene>
<evidence type="ECO:0000313" key="2">
    <source>
        <dbReference type="EMBL" id="CAD5208742.1"/>
    </source>
</evidence>
<evidence type="ECO:0000313" key="5">
    <source>
        <dbReference type="Proteomes" id="UP000659654"/>
    </source>
</evidence>
<name>A0A1I7RLQ0_BURXY</name>
<reference evidence="3" key="2">
    <citation type="submission" date="2020-08" db="EMBL/GenBank/DDBJ databases">
        <authorList>
            <person name="Kikuchi T."/>
        </authorList>
    </citation>
    <scope>NUCLEOTIDE SEQUENCE</scope>
    <source>
        <strain evidence="2">Ka4C1</strain>
    </source>
</reference>